<comment type="caution">
    <text evidence="1">The sequence shown here is derived from an EMBL/GenBank/DDBJ whole genome shotgun (WGS) entry which is preliminary data.</text>
</comment>
<dbReference type="EMBL" id="CAMPGE010012815">
    <property type="protein sequence ID" value="CAI2371571.1"/>
    <property type="molecule type" value="Genomic_DNA"/>
</dbReference>
<accession>A0AAD1ULG6</accession>
<keyword evidence="2" id="KW-1185">Reference proteome</keyword>
<reference evidence="1" key="1">
    <citation type="submission" date="2023-07" db="EMBL/GenBank/DDBJ databases">
        <authorList>
            <consortium name="AG Swart"/>
            <person name="Singh M."/>
            <person name="Singh A."/>
            <person name="Seah K."/>
            <person name="Emmerich C."/>
        </authorList>
    </citation>
    <scope>NUCLEOTIDE SEQUENCE</scope>
    <source>
        <strain evidence="1">DP1</strain>
    </source>
</reference>
<proteinExistence type="predicted"/>
<sequence>MENIYAPFYSEAALKYYQSRPTHSNVGSNNSRFSSKLNFYGSSAIDSFSKGSFSLNDRIESSSDISNGTTKSKLLLKFKEFQKNKGKLNFLFRNTMKNKKYMKSRNNLSSSNSIEPSTVKSELCSQNRIPTNLDNSYNAIPNKRKKPSGHLNHSQDLYLSEKFYRTPCEQSSLKFQVLKKDQISKILRKAKNLQKSTATKSVEIIRRMRKRSQNSKSIIPDSKYVMLGGIGPSVYSNEYHDKLKRKKIMMKFSEKIKKIHNKRYNDERTTGSNRHFAKPFLANNGKISVSLKPIMHKKNKSEVTLGEEKRKKIVGFSRQLETKS</sequence>
<evidence type="ECO:0000313" key="1">
    <source>
        <dbReference type="EMBL" id="CAI2371571.1"/>
    </source>
</evidence>
<dbReference type="Proteomes" id="UP001295684">
    <property type="component" value="Unassembled WGS sequence"/>
</dbReference>
<dbReference type="AlphaFoldDB" id="A0AAD1ULG6"/>
<gene>
    <name evidence="1" type="ORF">ECRASSUSDP1_LOCUS12895</name>
</gene>
<protein>
    <submittedName>
        <fullName evidence="1">Uncharacterized protein</fullName>
    </submittedName>
</protein>
<evidence type="ECO:0000313" key="2">
    <source>
        <dbReference type="Proteomes" id="UP001295684"/>
    </source>
</evidence>
<organism evidence="1 2">
    <name type="scientific">Euplotes crassus</name>
    <dbReference type="NCBI Taxonomy" id="5936"/>
    <lineage>
        <taxon>Eukaryota</taxon>
        <taxon>Sar</taxon>
        <taxon>Alveolata</taxon>
        <taxon>Ciliophora</taxon>
        <taxon>Intramacronucleata</taxon>
        <taxon>Spirotrichea</taxon>
        <taxon>Hypotrichia</taxon>
        <taxon>Euplotida</taxon>
        <taxon>Euplotidae</taxon>
        <taxon>Moneuplotes</taxon>
    </lineage>
</organism>
<name>A0AAD1ULG6_EUPCR</name>